<dbReference type="Gene3D" id="3.40.50.2300">
    <property type="match status" value="2"/>
</dbReference>
<dbReference type="AlphaFoldDB" id="A0A1M6W435"/>
<feature type="domain" description="Leucine-binding protein" evidence="4">
    <location>
        <begin position="40"/>
        <end position="395"/>
    </location>
</feature>
<sequence>MKNKKLCLLASLAAATALVALSTQGALAQKKYDTGASDTEIKIGNVEAYSGPASAYGIIGKTEDAYFKMINDAGGISGRKINFISYDDGYSPPKTVEQVRKLIESDEVFLVFNALGTPTQTAVQKYQNTKKVPQLFVATGASKWNDAKDFPWTMGFQPSYRVEARIFAKYILKAKPDAKVAVFYQNDDFGKDYVAGLKEVFGDKTSSILIAEESYETTEPSIDSHIVKLKGTGADVLVNISTPKFAAQTIKKMAELEWKPMHLMTDVSISIGAVMKPAGLEASEGVLSAGYLKDASDPQWKDDEGMKKFMAFIDKYMPGSNISDTNLVYGYAAAQTMVQVLKQAGDDLTRENVMKQAAGLKDFSPDTLIPGIKINTSATDFAPIEQLKMMQFKGGKWDFFGDIISAETGG</sequence>
<dbReference type="Pfam" id="PF13458">
    <property type="entry name" value="Peripla_BP_6"/>
    <property type="match status" value="1"/>
</dbReference>
<name>A0A1M6W435_9BRAD</name>
<evidence type="ECO:0000256" key="1">
    <source>
        <dbReference type="ARBA" id="ARBA00010062"/>
    </source>
</evidence>
<dbReference type="CDD" id="cd06343">
    <property type="entry name" value="PBP1_ABC_ligand_binding-like"/>
    <property type="match status" value="1"/>
</dbReference>
<evidence type="ECO:0000313" key="6">
    <source>
        <dbReference type="Proteomes" id="UP000189935"/>
    </source>
</evidence>
<reference evidence="5 6" key="1">
    <citation type="submission" date="2016-11" db="EMBL/GenBank/DDBJ databases">
        <authorList>
            <person name="Jaros S."/>
            <person name="Januszkiewicz K."/>
            <person name="Wedrychowicz H."/>
        </authorList>
    </citation>
    <scope>NUCLEOTIDE SEQUENCE [LARGE SCALE GENOMIC DNA]</scope>
    <source>
        <strain evidence="5 6">GAS499</strain>
    </source>
</reference>
<dbReference type="SUPFAM" id="SSF53822">
    <property type="entry name" value="Periplasmic binding protein-like I"/>
    <property type="match status" value="1"/>
</dbReference>
<dbReference type="OrthoDB" id="9770729at2"/>
<evidence type="ECO:0000313" key="5">
    <source>
        <dbReference type="EMBL" id="SHK88457.1"/>
    </source>
</evidence>
<dbReference type="InterPro" id="IPR028081">
    <property type="entry name" value="Leu-bd"/>
</dbReference>
<dbReference type="PANTHER" id="PTHR47235:SF1">
    <property type="entry name" value="BLR6548 PROTEIN"/>
    <property type="match status" value="1"/>
</dbReference>
<comment type="similarity">
    <text evidence="1">Belongs to the leucine-binding protein family.</text>
</comment>
<accession>A0A1M6W435</accession>
<protein>
    <submittedName>
        <fullName evidence="5">Amino acid/amide ABC transporter substrate-binding protein, HAAT family</fullName>
    </submittedName>
</protein>
<feature type="signal peptide" evidence="3">
    <location>
        <begin position="1"/>
        <end position="28"/>
    </location>
</feature>
<evidence type="ECO:0000259" key="4">
    <source>
        <dbReference type="Pfam" id="PF13458"/>
    </source>
</evidence>
<organism evidence="5 6">
    <name type="scientific">Bradyrhizobium lablabi</name>
    <dbReference type="NCBI Taxonomy" id="722472"/>
    <lineage>
        <taxon>Bacteria</taxon>
        <taxon>Pseudomonadati</taxon>
        <taxon>Pseudomonadota</taxon>
        <taxon>Alphaproteobacteria</taxon>
        <taxon>Hyphomicrobiales</taxon>
        <taxon>Nitrobacteraceae</taxon>
        <taxon>Bradyrhizobium</taxon>
    </lineage>
</organism>
<dbReference type="RefSeq" id="WP_079541433.1">
    <property type="nucleotide sequence ID" value="NZ_LT670844.1"/>
</dbReference>
<gene>
    <name evidence="5" type="ORF">SAMN05444159_4443</name>
</gene>
<keyword evidence="2 3" id="KW-0732">Signal</keyword>
<dbReference type="EMBL" id="LT670844">
    <property type="protein sequence ID" value="SHK88457.1"/>
    <property type="molecule type" value="Genomic_DNA"/>
</dbReference>
<evidence type="ECO:0000256" key="3">
    <source>
        <dbReference type="SAM" id="SignalP"/>
    </source>
</evidence>
<evidence type="ECO:0000256" key="2">
    <source>
        <dbReference type="ARBA" id="ARBA00022729"/>
    </source>
</evidence>
<proteinExistence type="inferred from homology"/>
<feature type="chain" id="PRO_5012409842" evidence="3">
    <location>
        <begin position="29"/>
        <end position="410"/>
    </location>
</feature>
<dbReference type="InterPro" id="IPR028082">
    <property type="entry name" value="Peripla_BP_I"/>
</dbReference>
<dbReference type="PANTHER" id="PTHR47235">
    <property type="entry name" value="BLR6548 PROTEIN"/>
    <property type="match status" value="1"/>
</dbReference>
<dbReference type="Proteomes" id="UP000189935">
    <property type="component" value="Chromosome I"/>
</dbReference>